<dbReference type="EMBL" id="JBHRSM010000001">
    <property type="protein sequence ID" value="MFC3084593.1"/>
    <property type="molecule type" value="Genomic_DNA"/>
</dbReference>
<dbReference type="RefSeq" id="WP_197642278.1">
    <property type="nucleotide sequence ID" value="NZ_JAEACP010000004.1"/>
</dbReference>
<evidence type="ECO:0000259" key="5">
    <source>
        <dbReference type="PROSITE" id="PS51078"/>
    </source>
</evidence>
<keyword evidence="1" id="KW-0805">Transcription regulation</keyword>
<protein>
    <submittedName>
        <fullName evidence="6">IclR family transcriptional regulator</fullName>
    </submittedName>
</protein>
<feature type="domain" description="HTH iclR-type" evidence="4">
    <location>
        <begin position="8"/>
        <end position="71"/>
    </location>
</feature>
<dbReference type="Pfam" id="PF09339">
    <property type="entry name" value="HTH_IclR"/>
    <property type="match status" value="1"/>
</dbReference>
<name>A0ABV7DPT6_9RHOB</name>
<organism evidence="6 7">
    <name type="scientific">Tabrizicola soli</name>
    <dbReference type="NCBI Taxonomy" id="2185115"/>
    <lineage>
        <taxon>Bacteria</taxon>
        <taxon>Pseudomonadati</taxon>
        <taxon>Pseudomonadota</taxon>
        <taxon>Alphaproteobacteria</taxon>
        <taxon>Rhodobacterales</taxon>
        <taxon>Paracoccaceae</taxon>
        <taxon>Tabrizicola</taxon>
    </lineage>
</organism>
<dbReference type="PANTHER" id="PTHR30136">
    <property type="entry name" value="HELIX-TURN-HELIX TRANSCRIPTIONAL REGULATOR, ICLR FAMILY"/>
    <property type="match status" value="1"/>
</dbReference>
<evidence type="ECO:0000256" key="1">
    <source>
        <dbReference type="ARBA" id="ARBA00023015"/>
    </source>
</evidence>
<keyword evidence="3" id="KW-0804">Transcription</keyword>
<dbReference type="SUPFAM" id="SSF55781">
    <property type="entry name" value="GAF domain-like"/>
    <property type="match status" value="1"/>
</dbReference>
<dbReference type="InterPro" id="IPR036388">
    <property type="entry name" value="WH-like_DNA-bd_sf"/>
</dbReference>
<dbReference type="PROSITE" id="PS51078">
    <property type="entry name" value="ICLR_ED"/>
    <property type="match status" value="1"/>
</dbReference>
<dbReference type="PANTHER" id="PTHR30136:SF35">
    <property type="entry name" value="HTH-TYPE TRANSCRIPTIONAL REGULATOR RV1719"/>
    <property type="match status" value="1"/>
</dbReference>
<dbReference type="SMART" id="SM00346">
    <property type="entry name" value="HTH_ICLR"/>
    <property type="match status" value="1"/>
</dbReference>
<keyword evidence="2" id="KW-0238">DNA-binding</keyword>
<reference evidence="7" key="1">
    <citation type="journal article" date="2019" name="Int. J. Syst. Evol. Microbiol.">
        <title>The Global Catalogue of Microorganisms (GCM) 10K type strain sequencing project: providing services to taxonomists for standard genome sequencing and annotation.</title>
        <authorList>
            <consortium name="The Broad Institute Genomics Platform"/>
            <consortium name="The Broad Institute Genome Sequencing Center for Infectious Disease"/>
            <person name="Wu L."/>
            <person name="Ma J."/>
        </authorList>
    </citation>
    <scope>NUCLEOTIDE SEQUENCE [LARGE SCALE GENOMIC DNA]</scope>
    <source>
        <strain evidence="7">KCTC 62102</strain>
    </source>
</reference>
<sequence length="257" mass="27385">MPAPDQRDKPLERYLSVLELLAPQPDGLTPGELERALDLPKATMNRIIHVLLDSGLIAGSTGRARAYRLGPRILRLLTGAHDLSWLERITERPLQELAGATGQSAFVACLFGAEVRSVNCVAPDTTVRFHIVPGTGMPPHASATAKSILAFAPPEVLEAALAVERAAFTPRTITGRARLDEELAQVRARGYSIEHGEHVLGLASVARPIPGAQGEVRFAVGLTGPEGSIVGPEMERNLAALATARDQLAKVLSLPMP</sequence>
<gene>
    <name evidence="6" type="ORF">ACFOD6_00900</name>
</gene>
<dbReference type="PROSITE" id="PS51077">
    <property type="entry name" value="HTH_ICLR"/>
    <property type="match status" value="1"/>
</dbReference>
<dbReference type="Gene3D" id="3.30.450.40">
    <property type="match status" value="1"/>
</dbReference>
<evidence type="ECO:0000313" key="6">
    <source>
        <dbReference type="EMBL" id="MFC3084593.1"/>
    </source>
</evidence>
<dbReference type="Gene3D" id="1.10.10.10">
    <property type="entry name" value="Winged helix-like DNA-binding domain superfamily/Winged helix DNA-binding domain"/>
    <property type="match status" value="1"/>
</dbReference>
<evidence type="ECO:0000313" key="7">
    <source>
        <dbReference type="Proteomes" id="UP001595445"/>
    </source>
</evidence>
<evidence type="ECO:0000256" key="2">
    <source>
        <dbReference type="ARBA" id="ARBA00023125"/>
    </source>
</evidence>
<dbReference type="Pfam" id="PF01614">
    <property type="entry name" value="IclR_C"/>
    <property type="match status" value="1"/>
</dbReference>
<comment type="caution">
    <text evidence="6">The sequence shown here is derived from an EMBL/GenBank/DDBJ whole genome shotgun (WGS) entry which is preliminary data.</text>
</comment>
<accession>A0ABV7DPT6</accession>
<dbReference type="InterPro" id="IPR050707">
    <property type="entry name" value="HTH_MetabolicPath_Reg"/>
</dbReference>
<dbReference type="InterPro" id="IPR014757">
    <property type="entry name" value="Tscrpt_reg_IclR_C"/>
</dbReference>
<dbReference type="InterPro" id="IPR005471">
    <property type="entry name" value="Tscrpt_reg_IclR_N"/>
</dbReference>
<evidence type="ECO:0000259" key="4">
    <source>
        <dbReference type="PROSITE" id="PS51077"/>
    </source>
</evidence>
<proteinExistence type="predicted"/>
<feature type="domain" description="IclR-ED" evidence="5">
    <location>
        <begin position="72"/>
        <end position="254"/>
    </location>
</feature>
<dbReference type="InterPro" id="IPR036390">
    <property type="entry name" value="WH_DNA-bd_sf"/>
</dbReference>
<dbReference type="Proteomes" id="UP001595445">
    <property type="component" value="Unassembled WGS sequence"/>
</dbReference>
<evidence type="ECO:0000256" key="3">
    <source>
        <dbReference type="ARBA" id="ARBA00023163"/>
    </source>
</evidence>
<dbReference type="SUPFAM" id="SSF46785">
    <property type="entry name" value="Winged helix' DNA-binding domain"/>
    <property type="match status" value="1"/>
</dbReference>
<keyword evidence="7" id="KW-1185">Reference proteome</keyword>
<dbReference type="InterPro" id="IPR029016">
    <property type="entry name" value="GAF-like_dom_sf"/>
</dbReference>